<dbReference type="GO" id="GO:0009424">
    <property type="term" value="C:bacterial-type flagellum hook"/>
    <property type="evidence" value="ECO:0007669"/>
    <property type="project" value="InterPro"/>
</dbReference>
<proteinExistence type="inferred from homology"/>
<keyword evidence="7" id="KW-0282">Flagellum</keyword>
<keyword evidence="8" id="KW-1185">Reference proteome</keyword>
<dbReference type="OrthoDB" id="9768249at2"/>
<dbReference type="InterPro" id="IPR013384">
    <property type="entry name" value="Flagell_FlgL"/>
</dbReference>
<evidence type="ECO:0000256" key="5">
    <source>
        <dbReference type="ARBA" id="ARBA00023143"/>
    </source>
</evidence>
<protein>
    <submittedName>
        <fullName evidence="7">Flagellar hook-associated protein 3 FlgL</fullName>
    </submittedName>
</protein>
<gene>
    <name evidence="7" type="ORF">SAMN05421784_10295</name>
</gene>
<dbReference type="GO" id="GO:0071973">
    <property type="term" value="P:bacterial-type flagellum-dependent cell motility"/>
    <property type="evidence" value="ECO:0007669"/>
    <property type="project" value="InterPro"/>
</dbReference>
<dbReference type="Proteomes" id="UP000242496">
    <property type="component" value="Unassembled WGS sequence"/>
</dbReference>
<dbReference type="GO" id="GO:0005576">
    <property type="term" value="C:extracellular region"/>
    <property type="evidence" value="ECO:0007669"/>
    <property type="project" value="UniProtKB-SubCell"/>
</dbReference>
<dbReference type="PANTHER" id="PTHR42792">
    <property type="entry name" value="FLAGELLIN"/>
    <property type="match status" value="1"/>
</dbReference>
<dbReference type="EMBL" id="FPBJ01000002">
    <property type="protein sequence ID" value="SFU29260.1"/>
    <property type="molecule type" value="Genomic_DNA"/>
</dbReference>
<accession>A0A1I7EZA0</accession>
<keyword evidence="7" id="KW-0966">Cell projection</keyword>
<evidence type="ECO:0000256" key="2">
    <source>
        <dbReference type="ARBA" id="ARBA00004613"/>
    </source>
</evidence>
<dbReference type="SUPFAM" id="SSF64518">
    <property type="entry name" value="Phase 1 flagellin"/>
    <property type="match status" value="1"/>
</dbReference>
<reference evidence="8" key="1">
    <citation type="submission" date="2016-10" db="EMBL/GenBank/DDBJ databases">
        <authorList>
            <person name="Varghese N."/>
            <person name="Submissions S."/>
        </authorList>
    </citation>
    <scope>NUCLEOTIDE SEQUENCE [LARGE SCALE GENOMIC DNA]</scope>
    <source>
        <strain evidence="8">DSM 18168</strain>
    </source>
</reference>
<evidence type="ECO:0000313" key="7">
    <source>
        <dbReference type="EMBL" id="SFU29260.1"/>
    </source>
</evidence>
<evidence type="ECO:0000256" key="1">
    <source>
        <dbReference type="ARBA" id="ARBA00004365"/>
    </source>
</evidence>
<dbReference type="PANTHER" id="PTHR42792:SF1">
    <property type="entry name" value="FLAGELLAR HOOK-ASSOCIATED PROTEIN 3"/>
    <property type="match status" value="1"/>
</dbReference>
<keyword evidence="4" id="KW-0964">Secreted</keyword>
<dbReference type="Gene3D" id="1.20.1330.10">
    <property type="entry name" value="f41 fragment of flagellin, N-terminal domain"/>
    <property type="match status" value="1"/>
</dbReference>
<comment type="subcellular location">
    <subcellularLocation>
        <location evidence="1">Bacterial flagellum</location>
    </subcellularLocation>
    <subcellularLocation>
        <location evidence="2">Secreted</location>
    </subcellularLocation>
</comment>
<evidence type="ECO:0000256" key="4">
    <source>
        <dbReference type="ARBA" id="ARBA00022525"/>
    </source>
</evidence>
<evidence type="ECO:0000259" key="6">
    <source>
        <dbReference type="Pfam" id="PF00669"/>
    </source>
</evidence>
<dbReference type="InterPro" id="IPR001029">
    <property type="entry name" value="Flagellin_N"/>
</dbReference>
<dbReference type="NCBIfam" id="TIGR02550">
    <property type="entry name" value="flagell_flgL"/>
    <property type="match status" value="1"/>
</dbReference>
<feature type="domain" description="Flagellin N-terminal" evidence="6">
    <location>
        <begin position="3"/>
        <end position="140"/>
    </location>
</feature>
<keyword evidence="5" id="KW-0975">Bacterial flagellum</keyword>
<dbReference type="RefSeq" id="WP_092547726.1">
    <property type="nucleotide sequence ID" value="NZ_CAWRBG010000045.1"/>
</dbReference>
<dbReference type="InterPro" id="IPR001492">
    <property type="entry name" value="Flagellin"/>
</dbReference>
<dbReference type="Pfam" id="PF00669">
    <property type="entry name" value="Flagellin_N"/>
    <property type="match status" value="1"/>
</dbReference>
<organism evidence="7 8">
    <name type="scientific">Xenorhabdus koppenhoeferi</name>
    <dbReference type="NCBI Taxonomy" id="351659"/>
    <lineage>
        <taxon>Bacteria</taxon>
        <taxon>Pseudomonadati</taxon>
        <taxon>Pseudomonadota</taxon>
        <taxon>Gammaproteobacteria</taxon>
        <taxon>Enterobacterales</taxon>
        <taxon>Morganellaceae</taxon>
        <taxon>Xenorhabdus</taxon>
    </lineage>
</organism>
<keyword evidence="7" id="KW-0969">Cilium</keyword>
<evidence type="ECO:0000256" key="3">
    <source>
        <dbReference type="ARBA" id="ARBA00005709"/>
    </source>
</evidence>
<sequence>MRVSTNQLYTQKMNGIFGAQSKWMKSGEQLSSGRRVINPSDDPLAASQNIMVSQSESKNQQFATARIFAKNAMSTQLSITSNMVKVTTNVFETLVAAADEQSDQDRASYAQQLEGFKQELLNLGNKTDGNGRYIFAGYKTDKPPFELDEKSGKVSYVGGDEKITQKVDDNRSMTIAHTGRKTFLSQPDNPIKEPDGKTNSESDVFASIDMAIKALKTPYSSATEKQKSDATELMNKANRGIRNNLNNFSSVEAVLGLQLQELEQLDSLGSERSIANKVRSGELVDVDWAATISEYYQQQAALQASFKAFTDLKGMSLFEMYR</sequence>
<evidence type="ECO:0000313" key="8">
    <source>
        <dbReference type="Proteomes" id="UP000242496"/>
    </source>
</evidence>
<dbReference type="GO" id="GO:0005198">
    <property type="term" value="F:structural molecule activity"/>
    <property type="evidence" value="ECO:0007669"/>
    <property type="project" value="InterPro"/>
</dbReference>
<dbReference type="STRING" id="351659.SAMN05421784_10295"/>
<dbReference type="AlphaFoldDB" id="A0A1I7EZA0"/>
<comment type="similarity">
    <text evidence="3">Belongs to the bacterial flagellin family.</text>
</comment>
<name>A0A1I7EZA0_9GAMM</name>